<dbReference type="PIRSF" id="PIRSF000148">
    <property type="entry name" value="ASA_dh"/>
    <property type="match status" value="1"/>
</dbReference>
<dbReference type="NCBIfam" id="NF011456">
    <property type="entry name" value="PRK14874.1"/>
    <property type="match status" value="1"/>
</dbReference>
<dbReference type="Gene3D" id="3.40.50.720">
    <property type="entry name" value="NAD(P)-binding Rossmann-like Domain"/>
    <property type="match status" value="1"/>
</dbReference>
<gene>
    <name evidence="4" type="ORF">DBW97_02705</name>
</gene>
<dbReference type="Pfam" id="PF01118">
    <property type="entry name" value="Semialdhyde_dh"/>
    <property type="match status" value="1"/>
</dbReference>
<dbReference type="AlphaFoldDB" id="A0A368BMB1"/>
<evidence type="ECO:0000256" key="1">
    <source>
        <dbReference type="ARBA" id="ARBA00010584"/>
    </source>
</evidence>
<dbReference type="GO" id="GO:0008652">
    <property type="term" value="P:amino acid biosynthetic process"/>
    <property type="evidence" value="ECO:0007669"/>
    <property type="project" value="InterPro"/>
</dbReference>
<dbReference type="PANTHER" id="PTHR46278:SF2">
    <property type="entry name" value="ASPARTATE-SEMIALDEHYDE DEHYDROGENASE"/>
    <property type="match status" value="1"/>
</dbReference>
<dbReference type="PANTHER" id="PTHR46278">
    <property type="entry name" value="DEHYDROGENASE, PUTATIVE-RELATED"/>
    <property type="match status" value="1"/>
</dbReference>
<dbReference type="InterPro" id="IPR036291">
    <property type="entry name" value="NAD(P)-bd_dom_sf"/>
</dbReference>
<keyword evidence="4" id="KW-0560">Oxidoreductase</keyword>
<dbReference type="EMBL" id="QOPD01000003">
    <property type="protein sequence ID" value="RCL38430.1"/>
    <property type="molecule type" value="Genomic_DNA"/>
</dbReference>
<dbReference type="Proteomes" id="UP000252147">
    <property type="component" value="Unassembled WGS sequence"/>
</dbReference>
<comment type="caution">
    <text evidence="4">The sequence shown here is derived from an EMBL/GenBank/DDBJ whole genome shotgun (WGS) entry which is preliminary data.</text>
</comment>
<dbReference type="EC" id="1.2.1.11" evidence="4"/>
<sequence>MIKVAVAGATGVVGTLLANYLTKENLELDLYASEASVGKTVNIKGKEFSLKPLVEINDTKYDYIFLAISAENTKALKRSITYPTKFLDLSSAYRQDPDTPLLLYGVNHQDYSNENFIALPNCVVAPVAKPIKIISNVNLVKNIFISTYQSISGAGREKTHKLLDDTTKDLEALKALESKFDFSDNCINQINSFNVVPAIDDIYADGSTGEETKIKDELSKILKLSDVTTIATCVRVPVIRGHCASINIVSNEAINLTNIKEQFLNDPELNFDDGVIPSPRQNGNSEVISIGRLRVFQDSPNVISFWVVGDNLNIGAAGNAYRIFKYIND</sequence>
<evidence type="ECO:0000259" key="3">
    <source>
        <dbReference type="SMART" id="SM00859"/>
    </source>
</evidence>
<dbReference type="GO" id="GO:0051287">
    <property type="term" value="F:NAD binding"/>
    <property type="evidence" value="ECO:0007669"/>
    <property type="project" value="InterPro"/>
</dbReference>
<evidence type="ECO:0000256" key="2">
    <source>
        <dbReference type="PIRSR" id="PIRSR000148-1"/>
    </source>
</evidence>
<dbReference type="GO" id="GO:0004073">
    <property type="term" value="F:aspartate-semialdehyde dehydrogenase activity"/>
    <property type="evidence" value="ECO:0007669"/>
    <property type="project" value="UniProtKB-EC"/>
</dbReference>
<evidence type="ECO:0000313" key="4">
    <source>
        <dbReference type="EMBL" id="RCL38430.1"/>
    </source>
</evidence>
<proteinExistence type="inferred from homology"/>
<accession>A0A368BMB1</accession>
<name>A0A368BMB1_9GAMM</name>
<dbReference type="Pfam" id="PF02774">
    <property type="entry name" value="Semialdhyde_dhC"/>
    <property type="match status" value="1"/>
</dbReference>
<organism evidence="4 5">
    <name type="scientific">SAR86 cluster bacterium</name>
    <dbReference type="NCBI Taxonomy" id="2030880"/>
    <lineage>
        <taxon>Bacteria</taxon>
        <taxon>Pseudomonadati</taxon>
        <taxon>Pseudomonadota</taxon>
        <taxon>Gammaproteobacteria</taxon>
        <taxon>SAR86 cluster</taxon>
    </lineage>
</organism>
<feature type="active site" description="Acyl-thioester intermediate" evidence="2">
    <location>
        <position position="122"/>
    </location>
</feature>
<evidence type="ECO:0000313" key="5">
    <source>
        <dbReference type="Proteomes" id="UP000252147"/>
    </source>
</evidence>
<protein>
    <submittedName>
        <fullName evidence="4">Aspartate-semialdehyde dehydrogenase</fullName>
        <ecNumber evidence="4">1.2.1.11</ecNumber>
    </submittedName>
</protein>
<feature type="active site" description="Proton acceptor" evidence="2">
    <location>
        <position position="242"/>
    </location>
</feature>
<dbReference type="SUPFAM" id="SSF55347">
    <property type="entry name" value="Glyceraldehyde-3-phosphate dehydrogenase-like, C-terminal domain"/>
    <property type="match status" value="1"/>
</dbReference>
<dbReference type="SMART" id="SM00859">
    <property type="entry name" value="Semialdhyde_dh"/>
    <property type="match status" value="1"/>
</dbReference>
<feature type="domain" description="Semialdehyde dehydrogenase NAD-binding" evidence="3">
    <location>
        <begin position="3"/>
        <end position="114"/>
    </location>
</feature>
<dbReference type="Gene3D" id="3.30.360.10">
    <property type="entry name" value="Dihydrodipicolinate Reductase, domain 2"/>
    <property type="match status" value="1"/>
</dbReference>
<dbReference type="GO" id="GO:0046983">
    <property type="term" value="F:protein dimerization activity"/>
    <property type="evidence" value="ECO:0007669"/>
    <property type="project" value="InterPro"/>
</dbReference>
<dbReference type="InterPro" id="IPR012280">
    <property type="entry name" value="Semialdhyde_DH_dimer_dom"/>
</dbReference>
<dbReference type="InterPro" id="IPR000534">
    <property type="entry name" value="Semialdehyde_DH_NAD-bd"/>
</dbReference>
<dbReference type="SUPFAM" id="SSF51735">
    <property type="entry name" value="NAD(P)-binding Rossmann-fold domains"/>
    <property type="match status" value="1"/>
</dbReference>
<reference evidence="4 5" key="1">
    <citation type="journal article" date="2018" name="Microbiome">
        <title>Fine metagenomic profile of the Mediterranean stratified and mixed water columns revealed by assembly and recruitment.</title>
        <authorList>
            <person name="Haro-Moreno J.M."/>
            <person name="Lopez-Perez M."/>
            <person name="De La Torre J.R."/>
            <person name="Picazo A."/>
            <person name="Camacho A."/>
            <person name="Rodriguez-Valera F."/>
        </authorList>
    </citation>
    <scope>NUCLEOTIDE SEQUENCE [LARGE SCALE GENOMIC DNA]</scope>
    <source>
        <strain evidence="4">MED-G83</strain>
    </source>
</reference>
<comment type="similarity">
    <text evidence="1">Belongs to the aspartate-semialdehyde dehydrogenase family.</text>
</comment>